<name>A0A6G4WDH5_9HYPH</name>
<proteinExistence type="inferred from homology"/>
<reference evidence="4 5" key="1">
    <citation type="submission" date="2020-02" db="EMBL/GenBank/DDBJ databases">
        <title>Genome sequence of strain CCNWXJ40-4.</title>
        <authorList>
            <person name="Gao J."/>
            <person name="Sun J."/>
        </authorList>
    </citation>
    <scope>NUCLEOTIDE SEQUENCE [LARGE SCALE GENOMIC DNA]</scope>
    <source>
        <strain evidence="4 5">CCNWXJ 40-4</strain>
    </source>
</reference>
<dbReference type="InterPro" id="IPR000863">
    <property type="entry name" value="Sulfotransferase_dom"/>
</dbReference>
<evidence type="ECO:0000313" key="4">
    <source>
        <dbReference type="EMBL" id="NGO52243.1"/>
    </source>
</evidence>
<dbReference type="RefSeq" id="WP_165028451.1">
    <property type="nucleotide sequence ID" value="NZ_JAAKZF010000015.1"/>
</dbReference>
<evidence type="ECO:0000259" key="3">
    <source>
        <dbReference type="Pfam" id="PF00685"/>
    </source>
</evidence>
<dbReference type="GO" id="GO:0008146">
    <property type="term" value="F:sulfotransferase activity"/>
    <property type="evidence" value="ECO:0007669"/>
    <property type="project" value="InterPro"/>
</dbReference>
<dbReference type="Gene3D" id="3.40.50.300">
    <property type="entry name" value="P-loop containing nucleotide triphosphate hydrolases"/>
    <property type="match status" value="1"/>
</dbReference>
<keyword evidence="2" id="KW-0808">Transferase</keyword>
<comment type="caution">
    <text evidence="4">The sequence shown here is derived from an EMBL/GenBank/DDBJ whole genome shotgun (WGS) entry which is preliminary data.</text>
</comment>
<feature type="non-terminal residue" evidence="4">
    <location>
        <position position="301"/>
    </location>
</feature>
<accession>A0A6G4WDH5</accession>
<evidence type="ECO:0000256" key="2">
    <source>
        <dbReference type="ARBA" id="ARBA00022679"/>
    </source>
</evidence>
<protein>
    <submittedName>
        <fullName evidence="4">Sulfotransferase domain-containing protein</fullName>
    </submittedName>
</protein>
<evidence type="ECO:0000313" key="5">
    <source>
        <dbReference type="Proteomes" id="UP001642900"/>
    </source>
</evidence>
<dbReference type="PANTHER" id="PTHR11783">
    <property type="entry name" value="SULFOTRANSFERASE SULT"/>
    <property type="match status" value="1"/>
</dbReference>
<dbReference type="EMBL" id="JAAKZF010000015">
    <property type="protein sequence ID" value="NGO52243.1"/>
    <property type="molecule type" value="Genomic_DNA"/>
</dbReference>
<dbReference type="SUPFAM" id="SSF52540">
    <property type="entry name" value="P-loop containing nucleoside triphosphate hydrolases"/>
    <property type="match status" value="1"/>
</dbReference>
<dbReference type="Proteomes" id="UP001642900">
    <property type="component" value="Unassembled WGS sequence"/>
</dbReference>
<sequence length="301" mass="33857">MIIWLASYPRSGNTLIRLLVSQALGLRTYSQYNDRNDLGADPDVAATVGHVSYEGKWSAFYKQARAGDDLHLVKTHDYPRDEEKAIYVLRDGRSSIVSYRHYIESFGGQAVSLAQTILGAVPFGGWSDHVKAWRPLQRPNTLFLKYEDIVANREGAIAEIARFLGLEVAGSAVSQFDELHAKEPNFFRSGSNTRNIEEFDESHLALFRMFHGKTMASYGYDRGADDLIQADVLLPAIETMRAGLLEMSGYHNIIRQKEELTGNLRNSNKLLADATAVAEHLRKERAEKDNTHAAKLREKDK</sequence>
<dbReference type="InterPro" id="IPR027417">
    <property type="entry name" value="P-loop_NTPase"/>
</dbReference>
<feature type="domain" description="Sulfotransferase" evidence="3">
    <location>
        <begin position="3"/>
        <end position="174"/>
    </location>
</feature>
<comment type="similarity">
    <text evidence="1">Belongs to the sulfotransferase 1 family.</text>
</comment>
<keyword evidence="5" id="KW-1185">Reference proteome</keyword>
<evidence type="ECO:0000256" key="1">
    <source>
        <dbReference type="ARBA" id="ARBA00005771"/>
    </source>
</evidence>
<gene>
    <name evidence="4" type="ORF">G6N73_13830</name>
</gene>
<dbReference type="Pfam" id="PF00685">
    <property type="entry name" value="Sulfotransfer_1"/>
    <property type="match status" value="1"/>
</dbReference>
<dbReference type="AlphaFoldDB" id="A0A6G4WDH5"/>
<organism evidence="4 5">
    <name type="scientific">Allomesorhizobium camelthorni</name>
    <dbReference type="NCBI Taxonomy" id="475069"/>
    <lineage>
        <taxon>Bacteria</taxon>
        <taxon>Pseudomonadati</taxon>
        <taxon>Pseudomonadota</taxon>
        <taxon>Alphaproteobacteria</taxon>
        <taxon>Hyphomicrobiales</taxon>
        <taxon>Phyllobacteriaceae</taxon>
        <taxon>Allomesorhizobium</taxon>
    </lineage>
</organism>